<feature type="domain" description="Origin recognition complex subunit 3 winged helix C-terminal" evidence="8">
    <location>
        <begin position="668"/>
        <end position="773"/>
    </location>
</feature>
<evidence type="ECO:0000259" key="7">
    <source>
        <dbReference type="Pfam" id="PF07034"/>
    </source>
</evidence>
<keyword evidence="10" id="KW-1185">Reference proteome</keyword>
<dbReference type="Proteomes" id="UP001234581">
    <property type="component" value="Unassembled WGS sequence"/>
</dbReference>
<evidence type="ECO:0000259" key="8">
    <source>
        <dbReference type="Pfam" id="PF18137"/>
    </source>
</evidence>
<dbReference type="GO" id="GO:0003688">
    <property type="term" value="F:DNA replication origin binding"/>
    <property type="evidence" value="ECO:0007669"/>
    <property type="project" value="TreeGrafter"/>
</dbReference>
<comment type="subcellular location">
    <subcellularLocation>
        <location evidence="1">Nucleus</location>
    </subcellularLocation>
</comment>
<dbReference type="InterPro" id="IPR040855">
    <property type="entry name" value="ORC_WH_C"/>
</dbReference>
<feature type="region of interest" description="Disordered" evidence="6">
    <location>
        <begin position="29"/>
        <end position="58"/>
    </location>
</feature>
<evidence type="ECO:0000256" key="1">
    <source>
        <dbReference type="ARBA" id="ARBA00004123"/>
    </source>
</evidence>
<dbReference type="Pfam" id="PF18137">
    <property type="entry name" value="WHD_ORC"/>
    <property type="match status" value="1"/>
</dbReference>
<dbReference type="InterPro" id="IPR020795">
    <property type="entry name" value="ORC3"/>
</dbReference>
<dbReference type="CDD" id="cd20704">
    <property type="entry name" value="Orc3"/>
    <property type="match status" value="2"/>
</dbReference>
<feature type="domain" description="Origin recognition complex subunit 3 N-terminal" evidence="7">
    <location>
        <begin position="10"/>
        <end position="376"/>
    </location>
</feature>
<dbReference type="PANTHER" id="PTHR12748">
    <property type="entry name" value="ORIGIN RECOGNITION COMPLEX SUBUNIT 3"/>
    <property type="match status" value="1"/>
</dbReference>
<evidence type="ECO:0000256" key="2">
    <source>
        <dbReference type="ARBA" id="ARBA00010977"/>
    </source>
</evidence>
<sequence>MATITSGKDAFDSISEGCFLVLPQSRRSNASSSLNAGQKRKRSTRKATATSASQRANTSVLENDGFQPLFSGDEPSACVSMRHKFFQAEWKRMNDLINDILLDTNSAVINSIADFVNHSAQEQGLIALPFHEIPTALVFAGINTPDHETQFEQIVSHLRRDNHYVALLQSKDCGNIRNMTKTMIEQFLSETMVNDDQQELTDEPMFQFGGSGHSGAKSAKRSKLPPYDFQILEGWYRHASRNKQSNLVVVLQDIETFEAQVLQDFISICSEYRRRLPIVFIMGIATSSEILHQSLTKASISLLRVEKFWLEQSEVWLNRVLETLFIERSDTLKFGPRPFRFLVDHFYLYDFSMGKVTASLKYALMHHFYANPLSILLPLLGYDAQRLQSTLTEWHEEGILCIHHATFLRMLPSFRMHVNALADQDPHEALCLLDDDAYLMTKALPQFVLGLQRYQHHFRYGIELIRILHQQFPDITGLRKPKRELLRMALESDTAALGEAIRLPADLLRKCEGDKLRRFLQQLHAVTMQFSHEEEEQQEEEQGGQGEDNNNNNMTLLEDWMERLQQTLDAETTKAQEAKMKKREKKLDAMVTDTTRHTVTAKKVQDESVKYLKKTGTDKTKIAMEVADWISRTLNKCLMQSITTVPMYELAYYTNVRLHEKSFSAQPRASVQTGLGQAHHYLNCSCCTRPEHIMPSEHDTCILYKLYLECGRMINLYDWFVAFGCILEREKRSERLDEKEVQARFVRSVAELQFLGFIKSTQRKTDHVQRLTWSNI</sequence>
<name>A0AAD7Y4P1_9FUNG</name>
<protein>
    <recommendedName>
        <fullName evidence="11">Origin recognition complex subunit 3</fullName>
    </recommendedName>
</protein>
<reference evidence="9 10" key="1">
    <citation type="submission" date="2023-03" db="EMBL/GenBank/DDBJ databases">
        <title>Genome sequence of Lichtheimia ornata CBS 291.66.</title>
        <authorList>
            <person name="Mohabir J.T."/>
            <person name="Shea T.P."/>
            <person name="Kurbessoian T."/>
            <person name="Berby B."/>
            <person name="Fontaine J."/>
            <person name="Livny J."/>
            <person name="Gnirke A."/>
            <person name="Stajich J.E."/>
            <person name="Cuomo C.A."/>
        </authorList>
    </citation>
    <scope>NUCLEOTIDE SEQUENCE [LARGE SCALE GENOMIC DNA]</scope>
    <source>
        <strain evidence="9">CBS 291.66</strain>
    </source>
</reference>
<evidence type="ECO:0000256" key="6">
    <source>
        <dbReference type="SAM" id="MobiDB-lite"/>
    </source>
</evidence>
<dbReference type="Pfam" id="PF07034">
    <property type="entry name" value="ORC3_N"/>
    <property type="match status" value="1"/>
</dbReference>
<dbReference type="EMBL" id="JARTCD010000002">
    <property type="protein sequence ID" value="KAJ8663716.1"/>
    <property type="molecule type" value="Genomic_DNA"/>
</dbReference>
<dbReference type="GO" id="GO:0005656">
    <property type="term" value="C:nuclear pre-replicative complex"/>
    <property type="evidence" value="ECO:0007669"/>
    <property type="project" value="TreeGrafter"/>
</dbReference>
<dbReference type="InterPro" id="IPR045667">
    <property type="entry name" value="ORC3_N"/>
</dbReference>
<evidence type="ECO:0000313" key="9">
    <source>
        <dbReference type="EMBL" id="KAJ8663716.1"/>
    </source>
</evidence>
<evidence type="ECO:0000256" key="5">
    <source>
        <dbReference type="ARBA" id="ARBA00023242"/>
    </source>
</evidence>
<evidence type="ECO:0008006" key="11">
    <source>
        <dbReference type="Google" id="ProtNLM"/>
    </source>
</evidence>
<dbReference type="GO" id="GO:0031261">
    <property type="term" value="C:DNA replication preinitiation complex"/>
    <property type="evidence" value="ECO:0007669"/>
    <property type="project" value="TreeGrafter"/>
</dbReference>
<dbReference type="PANTHER" id="PTHR12748:SF0">
    <property type="entry name" value="ORIGIN RECOGNITION COMPLEX SUBUNIT 3"/>
    <property type="match status" value="1"/>
</dbReference>
<keyword evidence="5" id="KW-0539">Nucleus</keyword>
<proteinExistence type="inferred from homology"/>
<dbReference type="GO" id="GO:0006270">
    <property type="term" value="P:DNA replication initiation"/>
    <property type="evidence" value="ECO:0007669"/>
    <property type="project" value="TreeGrafter"/>
</dbReference>
<dbReference type="GeneID" id="83208384"/>
<accession>A0AAD7Y4P1</accession>
<evidence type="ECO:0000313" key="10">
    <source>
        <dbReference type="Proteomes" id="UP001234581"/>
    </source>
</evidence>
<keyword evidence="4" id="KW-0238">DNA-binding</keyword>
<organism evidence="9 10">
    <name type="scientific">Lichtheimia ornata</name>
    <dbReference type="NCBI Taxonomy" id="688661"/>
    <lineage>
        <taxon>Eukaryota</taxon>
        <taxon>Fungi</taxon>
        <taxon>Fungi incertae sedis</taxon>
        <taxon>Mucoromycota</taxon>
        <taxon>Mucoromycotina</taxon>
        <taxon>Mucoromycetes</taxon>
        <taxon>Mucorales</taxon>
        <taxon>Lichtheimiaceae</taxon>
        <taxon>Lichtheimia</taxon>
    </lineage>
</organism>
<comment type="caution">
    <text evidence="9">The sequence shown here is derived from an EMBL/GenBank/DDBJ whole genome shotgun (WGS) entry which is preliminary data.</text>
</comment>
<evidence type="ECO:0000256" key="3">
    <source>
        <dbReference type="ARBA" id="ARBA00022705"/>
    </source>
</evidence>
<dbReference type="AlphaFoldDB" id="A0AAD7Y4P1"/>
<feature type="compositionally biased region" description="Acidic residues" evidence="6">
    <location>
        <begin position="533"/>
        <end position="542"/>
    </location>
</feature>
<dbReference type="RefSeq" id="XP_058348628.1">
    <property type="nucleotide sequence ID" value="XM_058481064.1"/>
</dbReference>
<evidence type="ECO:0000256" key="4">
    <source>
        <dbReference type="ARBA" id="ARBA00023125"/>
    </source>
</evidence>
<keyword evidence="3" id="KW-0235">DNA replication</keyword>
<gene>
    <name evidence="9" type="ORF">O0I10_000965</name>
</gene>
<dbReference type="GO" id="GO:0005664">
    <property type="term" value="C:nuclear origin of replication recognition complex"/>
    <property type="evidence" value="ECO:0007669"/>
    <property type="project" value="InterPro"/>
</dbReference>
<feature type="compositionally biased region" description="Polar residues" evidence="6">
    <location>
        <begin position="46"/>
        <end position="58"/>
    </location>
</feature>
<comment type="similarity">
    <text evidence="2">Belongs to the ORC3 family.</text>
</comment>
<feature type="region of interest" description="Disordered" evidence="6">
    <location>
        <begin position="530"/>
        <end position="553"/>
    </location>
</feature>